<organism evidence="2 3">
    <name type="scientific">Nitzschia inconspicua</name>
    <dbReference type="NCBI Taxonomy" id="303405"/>
    <lineage>
        <taxon>Eukaryota</taxon>
        <taxon>Sar</taxon>
        <taxon>Stramenopiles</taxon>
        <taxon>Ochrophyta</taxon>
        <taxon>Bacillariophyta</taxon>
        <taxon>Bacillariophyceae</taxon>
        <taxon>Bacillariophycidae</taxon>
        <taxon>Bacillariales</taxon>
        <taxon>Bacillariaceae</taxon>
        <taxon>Nitzschia</taxon>
    </lineage>
</organism>
<dbReference type="EMBL" id="JAGRRH010000013">
    <property type="protein sequence ID" value="KAG7360574.1"/>
    <property type="molecule type" value="Genomic_DNA"/>
</dbReference>
<keyword evidence="3" id="KW-1185">Reference proteome</keyword>
<dbReference type="AlphaFoldDB" id="A0A9K3LDW1"/>
<protein>
    <submittedName>
        <fullName evidence="2">Uncharacterized protein</fullName>
    </submittedName>
</protein>
<evidence type="ECO:0000256" key="1">
    <source>
        <dbReference type="SAM" id="SignalP"/>
    </source>
</evidence>
<feature type="chain" id="PRO_5039932134" evidence="1">
    <location>
        <begin position="33"/>
        <end position="431"/>
    </location>
</feature>
<reference evidence="2" key="2">
    <citation type="submission" date="2021-04" db="EMBL/GenBank/DDBJ databases">
        <authorList>
            <person name="Podell S."/>
        </authorList>
    </citation>
    <scope>NUCLEOTIDE SEQUENCE</scope>
    <source>
        <strain evidence="2">Hildebrandi</strain>
    </source>
</reference>
<sequence>MTVLQSSTSWIGPSMARTHLFLLLLVTVLVSAEPNFYPKIDMDTSSSELFEIAHEIEVSAPSQFPKPTWMLEDPNVVVVAEPAFGKHRPDKDVVMAYAEGYSLAYYMCFIETLRDTGFDGDIVLAIADYSLLEKNVLEYLKTKENLVVYIHRLDCYESDGVTPSGRIAKKGSFDIFQMCHLNDVYGWKDEQGKVIKKAKDPRIGRVVATLRYEWYWIWAQYYNPDVWIMLVDARDSFFQTNPFANLPRNQNGLLYFFGENADVTRLGKSTKNRNWILRSYGEETLEALRDKPTICSGSTMGEQLAIETYLRAMVNEWDETDIKMTGADQGFHNYLYYSGKLANSQSISKLVVWEQGKGIINNLGALRTKTFAEWGFYDPNTHKVYNWDGTLSPVAHQWDRDKHLHDYYQKIAFKTWTRKFESQLRGQETNS</sequence>
<gene>
    <name evidence="2" type="ORF">IV203_035673</name>
</gene>
<dbReference type="OrthoDB" id="413746at2759"/>
<evidence type="ECO:0000313" key="3">
    <source>
        <dbReference type="Proteomes" id="UP000693970"/>
    </source>
</evidence>
<proteinExistence type="predicted"/>
<keyword evidence="1" id="KW-0732">Signal</keyword>
<dbReference type="Proteomes" id="UP000693970">
    <property type="component" value="Unassembled WGS sequence"/>
</dbReference>
<comment type="caution">
    <text evidence="2">The sequence shown here is derived from an EMBL/GenBank/DDBJ whole genome shotgun (WGS) entry which is preliminary data.</text>
</comment>
<reference evidence="2" key="1">
    <citation type="journal article" date="2021" name="Sci. Rep.">
        <title>Diploid genomic architecture of Nitzschia inconspicua, an elite biomass production diatom.</title>
        <authorList>
            <person name="Oliver A."/>
            <person name="Podell S."/>
            <person name="Pinowska A."/>
            <person name="Traller J.C."/>
            <person name="Smith S.R."/>
            <person name="McClure R."/>
            <person name="Beliaev A."/>
            <person name="Bohutskyi P."/>
            <person name="Hill E.A."/>
            <person name="Rabines A."/>
            <person name="Zheng H."/>
            <person name="Allen L.Z."/>
            <person name="Kuo A."/>
            <person name="Grigoriev I.V."/>
            <person name="Allen A.E."/>
            <person name="Hazlebeck D."/>
            <person name="Allen E.E."/>
        </authorList>
    </citation>
    <scope>NUCLEOTIDE SEQUENCE</scope>
    <source>
        <strain evidence="2">Hildebrandi</strain>
    </source>
</reference>
<accession>A0A9K3LDW1</accession>
<feature type="signal peptide" evidence="1">
    <location>
        <begin position="1"/>
        <end position="32"/>
    </location>
</feature>
<evidence type="ECO:0000313" key="2">
    <source>
        <dbReference type="EMBL" id="KAG7360574.1"/>
    </source>
</evidence>
<name>A0A9K3LDW1_9STRA</name>